<comment type="caution">
    <text evidence="1">The sequence shown here is derived from an EMBL/GenBank/DDBJ whole genome shotgun (WGS) entry which is preliminary data.</text>
</comment>
<gene>
    <name evidence="1" type="ORF">Q5E86_04030</name>
</gene>
<dbReference type="EMBL" id="JAUQTG010000001">
    <property type="protein sequence ID" value="MDO7855558.1"/>
    <property type="molecule type" value="Genomic_DNA"/>
</dbReference>
<reference evidence="1" key="2">
    <citation type="journal article" date="2024" name="Int. J. Antimicrob. Agents">
        <title>Identification of a novel Providencia species showing multi-drug-resistant in three patients with hospital-acquired infection.</title>
        <authorList>
            <person name="Yang W."/>
            <person name="Chen J."/>
            <person name="Yang F."/>
            <person name="Ji P."/>
            <person name="Shen S."/>
            <person name="Yin D."/>
            <person name="Hu F."/>
        </authorList>
    </citation>
    <scope>NUCLEOTIDE SEQUENCE</scope>
    <source>
        <strain evidence="1">CRE-138-0111</strain>
    </source>
</reference>
<dbReference type="InterPro" id="IPR009363">
    <property type="entry name" value="Phage_Mu_Gp16"/>
</dbReference>
<name>A0ABT9AMB0_9GAMM</name>
<dbReference type="Pfam" id="PF06252">
    <property type="entry name" value="GemA"/>
    <property type="match status" value="1"/>
</dbReference>
<organism evidence="1 2">
    <name type="scientific">Providencia huashanensis</name>
    <dbReference type="NCBI Taxonomy" id="3037798"/>
    <lineage>
        <taxon>Bacteria</taxon>
        <taxon>Pseudomonadati</taxon>
        <taxon>Pseudomonadota</taxon>
        <taxon>Gammaproteobacteria</taxon>
        <taxon>Enterobacterales</taxon>
        <taxon>Morganellaceae</taxon>
        <taxon>Providencia</taxon>
    </lineage>
</organism>
<keyword evidence="2" id="KW-1185">Reference proteome</keyword>
<proteinExistence type="predicted"/>
<dbReference type="Proteomes" id="UP001176478">
    <property type="component" value="Unassembled WGS sequence"/>
</dbReference>
<evidence type="ECO:0000313" key="2">
    <source>
        <dbReference type="Proteomes" id="UP001176478"/>
    </source>
</evidence>
<protein>
    <submittedName>
        <fullName evidence="1">Regulatory protein GemA</fullName>
    </submittedName>
</protein>
<evidence type="ECO:0000313" key="1">
    <source>
        <dbReference type="EMBL" id="MDO7855558.1"/>
    </source>
</evidence>
<reference evidence="1" key="1">
    <citation type="submission" date="2023-07" db="EMBL/GenBank/DDBJ databases">
        <authorList>
            <person name="Yang W."/>
            <person name="Chen J."/>
            <person name="Ji P."/>
            <person name="Hu F."/>
        </authorList>
    </citation>
    <scope>NUCLEOTIDE SEQUENCE</scope>
    <source>
        <strain evidence="1">CRE-138-0111</strain>
    </source>
</reference>
<sequence length="190" mass="21872">MTSDQLVRLIHIAKSKLKLDDDTYRAMLVTATGKDSCRKMRHGELQLAYDAFVERGFKRSFKKHKQRVKPRLNGQDKAAEIGKIRAIWITMHQQGFIVDSSEDALNKFVQRQTARLNNGIGVNELGWLDGELAYRVLESLKQWHLRMMLDVFRDMGKQLPERRGYDAVCDAFGGVQWKLAAAQFVTLTFI</sequence>
<accession>A0ABT9AMB0</accession>